<dbReference type="InterPro" id="IPR044748">
    <property type="entry name" value="Trm3/TARBP1_C"/>
</dbReference>
<dbReference type="PANTHER" id="PTHR12029">
    <property type="entry name" value="RNA METHYLTRANSFERASE"/>
    <property type="match status" value="1"/>
</dbReference>
<reference evidence="5" key="1">
    <citation type="submission" date="2025-08" db="UniProtKB">
        <authorList>
            <consortium name="RefSeq"/>
        </authorList>
    </citation>
    <scope>IDENTIFICATION</scope>
    <source>
        <tissue evidence="5">Testes</tissue>
    </source>
</reference>
<proteinExistence type="predicted"/>
<dbReference type="InterPro" id="IPR001537">
    <property type="entry name" value="SpoU_MeTrfase"/>
</dbReference>
<dbReference type="CDD" id="cd18091">
    <property type="entry name" value="SpoU-like_TRM3-like"/>
    <property type="match status" value="1"/>
</dbReference>
<dbReference type="Pfam" id="PF00588">
    <property type="entry name" value="SpoU_methylase"/>
    <property type="match status" value="1"/>
</dbReference>
<feature type="domain" description="tRNA/rRNA methyltransferase SpoU type" evidence="3">
    <location>
        <begin position="186"/>
        <end position="327"/>
    </location>
</feature>
<organism evidence="4 5">
    <name type="scientific">Saccoglossus kowalevskii</name>
    <name type="common">Acorn worm</name>
    <dbReference type="NCBI Taxonomy" id="10224"/>
    <lineage>
        <taxon>Eukaryota</taxon>
        <taxon>Metazoa</taxon>
        <taxon>Hemichordata</taxon>
        <taxon>Enteropneusta</taxon>
        <taxon>Harrimaniidae</taxon>
        <taxon>Saccoglossus</taxon>
    </lineage>
</organism>
<keyword evidence="1" id="KW-0489">Methyltransferase</keyword>
<evidence type="ECO:0000313" key="5">
    <source>
        <dbReference type="RefSeq" id="XP_006823046.1"/>
    </source>
</evidence>
<evidence type="ECO:0000313" key="4">
    <source>
        <dbReference type="Proteomes" id="UP000694865"/>
    </source>
</evidence>
<dbReference type="RefSeq" id="XP_006823046.1">
    <property type="nucleotide sequence ID" value="XM_006822983.1"/>
</dbReference>
<name>A0ABM0MSQ5_SACKO</name>
<evidence type="ECO:0000256" key="2">
    <source>
        <dbReference type="ARBA" id="ARBA00022679"/>
    </source>
</evidence>
<dbReference type="GeneID" id="102806221"/>
<dbReference type="SUPFAM" id="SSF75217">
    <property type="entry name" value="alpha/beta knot"/>
    <property type="match status" value="1"/>
</dbReference>
<protein>
    <submittedName>
        <fullName evidence="5">Probable methyltransferase TARBP1-like</fullName>
    </submittedName>
</protein>
<dbReference type="InterPro" id="IPR029026">
    <property type="entry name" value="tRNA_m1G_MTases_N"/>
</dbReference>
<dbReference type="InterPro" id="IPR029028">
    <property type="entry name" value="Alpha/beta_knot_MTases"/>
</dbReference>
<keyword evidence="4" id="KW-1185">Reference proteome</keyword>
<dbReference type="Proteomes" id="UP000694865">
    <property type="component" value="Unplaced"/>
</dbReference>
<accession>A0ABM0MSQ5</accession>
<dbReference type="Gene3D" id="3.40.1280.10">
    <property type="match status" value="1"/>
</dbReference>
<evidence type="ECO:0000259" key="3">
    <source>
        <dbReference type="Pfam" id="PF00588"/>
    </source>
</evidence>
<evidence type="ECO:0000256" key="1">
    <source>
        <dbReference type="ARBA" id="ARBA00022603"/>
    </source>
</evidence>
<keyword evidence="2" id="KW-0808">Transferase</keyword>
<sequence>MMSYTMAGNFTIRLYAQSALQKIWTYCDHMKLTHILDRYPGIKTCVNFLESSSHAGKLKERLLGNYLFFKFDPIQDYSIETIFHSLPYLCNVIDNELISPESFQSVVSGRQLSLPLFNARNELKTSQPGTWKIRGPMDYTITTGDTVDDDLMSGDVQKKITPWSETLLDEDVSSASNLRNRKRGQLILVTSLIDKLPNLGGICRTCEIFGVGQLVLASLKYAEHKDFQGLSVTAEKWIPLREVKASALKDYLLEVRKEGYTLIGVEQTANSHCLTQYQFTDKTLLLLGNEREGIPVELIQLLDMCVEIPQLGVIRSLNVHVSGALLVWEYTRQQLLKAT</sequence>
<dbReference type="PANTHER" id="PTHR12029:SF11">
    <property type="entry name" value="METHYLTRANSFERASE TARBP1-RELATED"/>
    <property type="match status" value="1"/>
</dbReference>
<dbReference type="InterPro" id="IPR045330">
    <property type="entry name" value="TRM3/TARBP1"/>
</dbReference>
<gene>
    <name evidence="5" type="primary">LOC102806221</name>
</gene>